<feature type="transmembrane region" description="Helical" evidence="1">
    <location>
        <begin position="233"/>
        <end position="249"/>
    </location>
</feature>
<feature type="transmembrane region" description="Helical" evidence="1">
    <location>
        <begin position="269"/>
        <end position="286"/>
    </location>
</feature>
<dbReference type="CDD" id="cd16935">
    <property type="entry name" value="HATPase_AgrC-ComD-like"/>
    <property type="match status" value="1"/>
</dbReference>
<dbReference type="PANTHER" id="PTHR40448">
    <property type="entry name" value="TWO-COMPONENT SENSOR HISTIDINE KINASE"/>
    <property type="match status" value="1"/>
</dbReference>
<accession>A0A844GJN2</accession>
<dbReference type="SUPFAM" id="SSF55874">
    <property type="entry name" value="ATPase domain of HSP90 chaperone/DNA topoisomerase II/histidine kinase"/>
    <property type="match status" value="1"/>
</dbReference>
<evidence type="ECO:0000256" key="1">
    <source>
        <dbReference type="SAM" id="Phobius"/>
    </source>
</evidence>
<evidence type="ECO:0000313" key="4">
    <source>
        <dbReference type="Proteomes" id="UP000437824"/>
    </source>
</evidence>
<dbReference type="AlphaFoldDB" id="A0A844GJN2"/>
<feature type="domain" description="Sensor histidine kinase NatK-like C-terminal" evidence="2">
    <location>
        <begin position="528"/>
        <end position="628"/>
    </location>
</feature>
<dbReference type="Proteomes" id="UP000437824">
    <property type="component" value="Unassembled WGS sequence"/>
</dbReference>
<gene>
    <name evidence="3" type="ORF">GKZ57_06300</name>
</gene>
<dbReference type="RefSeq" id="WP_154780061.1">
    <property type="nucleotide sequence ID" value="NZ_WMBC01000003.1"/>
</dbReference>
<dbReference type="PANTHER" id="PTHR40448:SF1">
    <property type="entry name" value="TWO-COMPONENT SENSOR HISTIDINE KINASE"/>
    <property type="match status" value="1"/>
</dbReference>
<sequence length="635" mass="72465">MKKNRKYSLILVAAVFALSMGVFFLLYCFDNKYTAKGDRAIQGILYIQEDSVHYLTGEWEYYPDLLLTPRELEEHKEEYYSRYISIGEYGGMDLGDEDKSPFGSGTYRLTLVLPEKEKRYAIGLVEVFSSYNLYVNGNLIGQVGNPDPENYKEQIQNRVFTFEGKGTVEMMISVTDWHSVSSGIQFVPVFGSPLQVNLIRGLSIVGDAVYLALTFFVFLFAVYMFVRTKKTELCFFALLCVCVIGYSFYPVLHAFVPVKVQPSYGLETLFYYLMFACVVAVQQKILCDEGRFPEILAVILAAAGVLIFTAELFCSGIQSAGGLYLISGITEIMKWFSAAYLMFRSVKDIQQKYNSVLLVGITAYASSLAADRIWKAYEPIVGGWFTEFGSAVLVFCVGLTLWIELANAYRFQLTYGEYSRQMEQKILMQKQHYEELTQKMDEISKMRHDMRHHLRTVMAYAQQEKYEELMKYLQEYASVMTKEEKTVCYCRNMAVDAVIHFYAGELKQRGILLEHDMMLPKNISISDTDLCKIYGNLLENAVDAVAEQSREKNPYVKILTKIKNKKLLIEISNTYTNKIQRKEDRFYSTKHEGFGIGTASVSEVVQKAGGYVTFCTEDGVFKVNIFLPVKTAAEV</sequence>
<protein>
    <submittedName>
        <fullName evidence="3">GHKL domain-containing protein</fullName>
    </submittedName>
</protein>
<dbReference type="EMBL" id="WMBC01000003">
    <property type="protein sequence ID" value="MTD60890.1"/>
    <property type="molecule type" value="Genomic_DNA"/>
</dbReference>
<feature type="transmembrane region" description="Helical" evidence="1">
    <location>
        <begin position="295"/>
        <end position="318"/>
    </location>
</feature>
<dbReference type="GO" id="GO:0042802">
    <property type="term" value="F:identical protein binding"/>
    <property type="evidence" value="ECO:0007669"/>
    <property type="project" value="TreeGrafter"/>
</dbReference>
<keyword evidence="1" id="KW-1133">Transmembrane helix</keyword>
<keyword evidence="1" id="KW-0812">Transmembrane</keyword>
<feature type="transmembrane region" description="Helical" evidence="1">
    <location>
        <begin position="380"/>
        <end position="403"/>
    </location>
</feature>
<dbReference type="InterPro" id="IPR036890">
    <property type="entry name" value="HATPase_C_sf"/>
</dbReference>
<proteinExistence type="predicted"/>
<dbReference type="InterPro" id="IPR032834">
    <property type="entry name" value="NatK-like_C"/>
</dbReference>
<reference evidence="3 4" key="1">
    <citation type="submission" date="2019-11" db="EMBL/GenBank/DDBJ databases">
        <title>Draft genome sequence of Blautia luti DSM 14534T, isolated from human stool.</title>
        <authorList>
            <person name="Ortiz R."/>
            <person name="Melis-Arcos F."/>
            <person name="Covarrubias P."/>
            <person name="Cardenas J.P."/>
            <person name="Perez-Donoso J."/>
            <person name="Almonacid D."/>
        </authorList>
    </citation>
    <scope>NUCLEOTIDE SEQUENCE [LARGE SCALE GENOMIC DNA]</scope>
    <source>
        <strain evidence="3 4">DSM 14534</strain>
    </source>
</reference>
<comment type="caution">
    <text evidence="3">The sequence shown here is derived from an EMBL/GenBank/DDBJ whole genome shotgun (WGS) entry which is preliminary data.</text>
</comment>
<evidence type="ECO:0000313" key="3">
    <source>
        <dbReference type="EMBL" id="MTD60890.1"/>
    </source>
</evidence>
<keyword evidence="1" id="KW-0472">Membrane</keyword>
<dbReference type="Gene3D" id="3.30.565.10">
    <property type="entry name" value="Histidine kinase-like ATPase, C-terminal domain"/>
    <property type="match status" value="1"/>
</dbReference>
<organism evidence="3 4">
    <name type="scientific">Blautia luti DSM 14534 = JCM 17040</name>
    <dbReference type="NCBI Taxonomy" id="649762"/>
    <lineage>
        <taxon>Bacteria</taxon>
        <taxon>Bacillati</taxon>
        <taxon>Bacillota</taxon>
        <taxon>Clostridia</taxon>
        <taxon>Lachnospirales</taxon>
        <taxon>Lachnospiraceae</taxon>
        <taxon>Blautia</taxon>
    </lineage>
</organism>
<evidence type="ECO:0000259" key="2">
    <source>
        <dbReference type="Pfam" id="PF14501"/>
    </source>
</evidence>
<name>A0A844GJN2_9FIRM</name>
<feature type="transmembrane region" description="Helical" evidence="1">
    <location>
        <begin position="208"/>
        <end position="226"/>
    </location>
</feature>
<feature type="transmembrane region" description="Helical" evidence="1">
    <location>
        <begin position="7"/>
        <end position="27"/>
    </location>
</feature>
<feature type="transmembrane region" description="Helical" evidence="1">
    <location>
        <begin position="324"/>
        <end position="343"/>
    </location>
</feature>
<dbReference type="Pfam" id="PF14501">
    <property type="entry name" value="HATPase_c_5"/>
    <property type="match status" value="1"/>
</dbReference>